<organism evidence="2 3">
    <name type="scientific">Hibiscus sabdariffa</name>
    <name type="common">roselle</name>
    <dbReference type="NCBI Taxonomy" id="183260"/>
    <lineage>
        <taxon>Eukaryota</taxon>
        <taxon>Viridiplantae</taxon>
        <taxon>Streptophyta</taxon>
        <taxon>Embryophyta</taxon>
        <taxon>Tracheophyta</taxon>
        <taxon>Spermatophyta</taxon>
        <taxon>Magnoliopsida</taxon>
        <taxon>eudicotyledons</taxon>
        <taxon>Gunneridae</taxon>
        <taxon>Pentapetalae</taxon>
        <taxon>rosids</taxon>
        <taxon>malvids</taxon>
        <taxon>Malvales</taxon>
        <taxon>Malvaceae</taxon>
        <taxon>Malvoideae</taxon>
        <taxon>Hibiscus</taxon>
    </lineage>
</organism>
<sequence length="83" mass="9304">MEGKRGVAVKNPSVKTRSVLCHCGQGLPNRPVSPSDSSCWEQGGSIRIPSLSGKQPRDKWILARNDQPGRIRKQQYLDNQKLY</sequence>
<name>A0ABR2T945_9ROSI</name>
<evidence type="ECO:0000313" key="3">
    <source>
        <dbReference type="Proteomes" id="UP001396334"/>
    </source>
</evidence>
<keyword evidence="3" id="KW-1185">Reference proteome</keyword>
<feature type="region of interest" description="Disordered" evidence="1">
    <location>
        <begin position="46"/>
        <end position="66"/>
    </location>
</feature>
<proteinExistence type="predicted"/>
<comment type="caution">
    <text evidence="2">The sequence shown here is derived from an EMBL/GenBank/DDBJ whole genome shotgun (WGS) entry which is preliminary data.</text>
</comment>
<reference evidence="2 3" key="1">
    <citation type="journal article" date="2024" name="G3 (Bethesda)">
        <title>Genome assembly of Hibiscus sabdariffa L. provides insights into metabolisms of medicinal natural products.</title>
        <authorList>
            <person name="Kim T."/>
        </authorList>
    </citation>
    <scope>NUCLEOTIDE SEQUENCE [LARGE SCALE GENOMIC DNA]</scope>
    <source>
        <strain evidence="2">TK-2024</strain>
        <tissue evidence="2">Old leaves</tissue>
    </source>
</reference>
<protein>
    <submittedName>
        <fullName evidence="2">Uncharacterized protein</fullName>
    </submittedName>
</protein>
<evidence type="ECO:0000313" key="2">
    <source>
        <dbReference type="EMBL" id="KAK9033887.1"/>
    </source>
</evidence>
<evidence type="ECO:0000256" key="1">
    <source>
        <dbReference type="SAM" id="MobiDB-lite"/>
    </source>
</evidence>
<dbReference type="Proteomes" id="UP001396334">
    <property type="component" value="Unassembled WGS sequence"/>
</dbReference>
<dbReference type="EMBL" id="JBBPBN010000007">
    <property type="protein sequence ID" value="KAK9033887.1"/>
    <property type="molecule type" value="Genomic_DNA"/>
</dbReference>
<accession>A0ABR2T945</accession>
<gene>
    <name evidence="2" type="ORF">V6N11_050068</name>
</gene>